<dbReference type="Proteomes" id="UP000683360">
    <property type="component" value="Unassembled WGS sequence"/>
</dbReference>
<gene>
    <name evidence="2" type="ORF">MEDL_24484</name>
</gene>
<evidence type="ECO:0000313" key="2">
    <source>
        <dbReference type="EMBL" id="CAG2210392.1"/>
    </source>
</evidence>
<dbReference type="OrthoDB" id="10558531at2759"/>
<organism evidence="2 3">
    <name type="scientific">Mytilus edulis</name>
    <name type="common">Blue mussel</name>
    <dbReference type="NCBI Taxonomy" id="6550"/>
    <lineage>
        <taxon>Eukaryota</taxon>
        <taxon>Metazoa</taxon>
        <taxon>Spiralia</taxon>
        <taxon>Lophotrochozoa</taxon>
        <taxon>Mollusca</taxon>
        <taxon>Bivalvia</taxon>
        <taxon>Autobranchia</taxon>
        <taxon>Pteriomorphia</taxon>
        <taxon>Mytilida</taxon>
        <taxon>Mytiloidea</taxon>
        <taxon>Mytilidae</taxon>
        <taxon>Mytilinae</taxon>
        <taxon>Mytilus</taxon>
    </lineage>
</organism>
<reference evidence="2" key="1">
    <citation type="submission" date="2021-03" db="EMBL/GenBank/DDBJ databases">
        <authorList>
            <person name="Bekaert M."/>
        </authorList>
    </citation>
    <scope>NUCLEOTIDE SEQUENCE</scope>
</reference>
<keyword evidence="1" id="KW-0175">Coiled coil</keyword>
<evidence type="ECO:0000313" key="3">
    <source>
        <dbReference type="Proteomes" id="UP000683360"/>
    </source>
</evidence>
<comment type="caution">
    <text evidence="2">The sequence shown here is derived from an EMBL/GenBank/DDBJ whole genome shotgun (WGS) entry which is preliminary data.</text>
</comment>
<dbReference type="EMBL" id="CAJPWZ010001230">
    <property type="protein sequence ID" value="CAG2210392.1"/>
    <property type="molecule type" value="Genomic_DNA"/>
</dbReference>
<dbReference type="AlphaFoldDB" id="A0A8S3RP64"/>
<evidence type="ECO:0000256" key="1">
    <source>
        <dbReference type="SAM" id="Coils"/>
    </source>
</evidence>
<accession>A0A8S3RP64</accession>
<protein>
    <submittedName>
        <fullName evidence="2">Uncharacterized protein</fullName>
    </submittedName>
</protein>
<feature type="coiled-coil region" evidence="1">
    <location>
        <begin position="92"/>
        <end position="126"/>
    </location>
</feature>
<name>A0A8S3RP64_MYTED</name>
<sequence>MHAKAMYEKKEQTYLALQEKHERVKSACVAANIATAGSSLLWTVITGGVAGPLACVFQSSFTMGSICGIALTRAMSNLDSAKQAYHKSSYELQLFHNEKMELQNECEKLQSECDQCRKDKQNLQDEHDHLIGSLSNTALLFTCLSNCRHFISILQGRTEILQEARKDIVFQDDLRLPLKEIIKHLSSTSSLNLNNISDTQQLCENLSGQIKLMTKSLSNFGICDE</sequence>
<proteinExistence type="predicted"/>
<keyword evidence="3" id="KW-1185">Reference proteome</keyword>